<sequence length="105" mass="11413">MGGDALTPSDLLNLCAQSGITLWLQDGRVKLQAEAPPPADLLQELRTRRAEITAFLEHCDAVDAAEAEAIREHFAAPSGPGPPSSDPLKDGLRKGFWAHRHIHRN</sequence>
<gene>
    <name evidence="3" type="ORF">BKE38_22380</name>
</gene>
<keyword evidence="4" id="KW-1185">Reference proteome</keyword>
<feature type="domain" description="TubC N-terminal docking" evidence="2">
    <location>
        <begin position="10"/>
        <end position="57"/>
    </location>
</feature>
<name>A0A1V2GXF3_9PROT</name>
<feature type="region of interest" description="Disordered" evidence="1">
    <location>
        <begin position="72"/>
        <end position="92"/>
    </location>
</feature>
<organism evidence="3 4">
    <name type="scientific">Teichococcus deserti</name>
    <dbReference type="NCBI Taxonomy" id="1817963"/>
    <lineage>
        <taxon>Bacteria</taxon>
        <taxon>Pseudomonadati</taxon>
        <taxon>Pseudomonadota</taxon>
        <taxon>Alphaproteobacteria</taxon>
        <taxon>Acetobacterales</taxon>
        <taxon>Roseomonadaceae</taxon>
        <taxon>Roseomonas</taxon>
    </lineage>
</organism>
<evidence type="ECO:0000313" key="3">
    <source>
        <dbReference type="EMBL" id="ONG47968.1"/>
    </source>
</evidence>
<protein>
    <recommendedName>
        <fullName evidence="2">TubC N-terminal docking domain-containing protein</fullName>
    </recommendedName>
</protein>
<dbReference type="EMBL" id="MLCO01000255">
    <property type="protein sequence ID" value="ONG47968.1"/>
    <property type="molecule type" value="Genomic_DNA"/>
</dbReference>
<dbReference type="AlphaFoldDB" id="A0A1V2GXF3"/>
<comment type="caution">
    <text evidence="3">The sequence shown here is derived from an EMBL/GenBank/DDBJ whole genome shotgun (WGS) entry which is preliminary data.</text>
</comment>
<dbReference type="InterPro" id="IPR041464">
    <property type="entry name" value="TubC_N"/>
</dbReference>
<reference evidence="3 4" key="1">
    <citation type="submission" date="2016-10" db="EMBL/GenBank/DDBJ databases">
        <title>Draft Genome sequence of Roseomonas sp. strain M3.</title>
        <authorList>
            <person name="Subhash Y."/>
            <person name="Lee S."/>
        </authorList>
    </citation>
    <scope>NUCLEOTIDE SEQUENCE [LARGE SCALE GENOMIC DNA]</scope>
    <source>
        <strain evidence="3 4">M3</strain>
    </source>
</reference>
<dbReference type="Gene3D" id="1.10.10.1830">
    <property type="entry name" value="Non-ribosomal peptide synthase, adenylation domain"/>
    <property type="match status" value="1"/>
</dbReference>
<evidence type="ECO:0000259" key="2">
    <source>
        <dbReference type="Pfam" id="PF18563"/>
    </source>
</evidence>
<accession>A0A1V2GXF3</accession>
<dbReference type="Pfam" id="PF18563">
    <property type="entry name" value="TubC_N"/>
    <property type="match status" value="1"/>
</dbReference>
<evidence type="ECO:0000313" key="4">
    <source>
        <dbReference type="Proteomes" id="UP000188879"/>
    </source>
</evidence>
<proteinExistence type="predicted"/>
<dbReference type="Proteomes" id="UP000188879">
    <property type="component" value="Unassembled WGS sequence"/>
</dbReference>
<evidence type="ECO:0000256" key="1">
    <source>
        <dbReference type="SAM" id="MobiDB-lite"/>
    </source>
</evidence>
<dbReference type="InterPro" id="IPR044894">
    <property type="entry name" value="TubC_N_sf"/>
</dbReference>